<proteinExistence type="predicted"/>
<dbReference type="RefSeq" id="WP_151108801.1">
    <property type="nucleotide sequence ID" value="NZ_WKJQ01000001.1"/>
</dbReference>
<feature type="domain" description="Pyrrolo-quinoline quinone repeat" evidence="2">
    <location>
        <begin position="99"/>
        <end position="262"/>
    </location>
</feature>
<evidence type="ECO:0000259" key="2">
    <source>
        <dbReference type="Pfam" id="PF13360"/>
    </source>
</evidence>
<comment type="caution">
    <text evidence="3">The sequence shown here is derived from an EMBL/GenBank/DDBJ whole genome shotgun (WGS) entry which is preliminary data.</text>
</comment>
<reference evidence="3 4" key="1">
    <citation type="submission" date="2019-11" db="EMBL/GenBank/DDBJ databases">
        <title>Whole genome sequence of Haloferax sp. MBLA0078.</title>
        <authorList>
            <person name="Seo M.-J."/>
            <person name="Cho E.-S."/>
        </authorList>
    </citation>
    <scope>NUCLEOTIDE SEQUENCE [LARGE SCALE GENOMIC DNA]</scope>
    <source>
        <strain evidence="3 4">MBLA0078</strain>
    </source>
</reference>
<dbReference type="SMART" id="SM00564">
    <property type="entry name" value="PQQ"/>
    <property type="match status" value="7"/>
</dbReference>
<dbReference type="Pfam" id="PF13360">
    <property type="entry name" value="PQQ_2"/>
    <property type="match status" value="2"/>
</dbReference>
<dbReference type="InterPro" id="IPR018391">
    <property type="entry name" value="PQQ_b-propeller_rpt"/>
</dbReference>
<dbReference type="PANTHER" id="PTHR34512">
    <property type="entry name" value="CELL SURFACE PROTEIN"/>
    <property type="match status" value="1"/>
</dbReference>
<dbReference type="InterPro" id="IPR015943">
    <property type="entry name" value="WD40/YVTN_repeat-like_dom_sf"/>
</dbReference>
<sequence length="416" mass="44229">MRRRQVLASLGVAALAGCTAPAFGGPRETDPLPGEDDDSAWAQQGPTPANQRRVPSVSVTDPTETWRIENDGPVSTPAVVGDTVYLAAGVSADGDRFYDGALLAFDRETGDERWRTVFDGPGGGYAGCPPVVYRGSVYVGDAGRHSLYAVDARSGTVRWHADLRGSVNRPVVATDGVICLTRQEEVVAFDTAGEELWRYSKEGHSFLSTPTIVNGTVYVGSIFFAEGDDESADDESSLVVALDVQTGGVEWEVARGENFGTVSAAGETLYLAGSHTVQAIDAADGSRRWRQPTGEVRVRRLALDDERVFGTGGRQTVAFDRETGDVRWRFEADSYLRTHPTATANAVVASTGNPQSGDPAVAYALDPSTGDPVWSVELSGKMGYAAAASDGTVYLPSYQTDEEGVVVGIESTEESE</sequence>
<feature type="compositionally biased region" description="Polar residues" evidence="1">
    <location>
        <begin position="41"/>
        <end position="50"/>
    </location>
</feature>
<dbReference type="AlphaFoldDB" id="A0A6A8G226"/>
<feature type="domain" description="Pyrrolo-quinoline quinone repeat" evidence="2">
    <location>
        <begin position="275"/>
        <end position="380"/>
    </location>
</feature>
<evidence type="ECO:0000256" key="1">
    <source>
        <dbReference type="SAM" id="MobiDB-lite"/>
    </source>
</evidence>
<evidence type="ECO:0000313" key="3">
    <source>
        <dbReference type="EMBL" id="MRW95134.1"/>
    </source>
</evidence>
<dbReference type="Gene3D" id="2.40.128.630">
    <property type="match status" value="1"/>
</dbReference>
<protein>
    <submittedName>
        <fullName evidence="3">PQQ-binding-like beta-propeller repeat protein</fullName>
    </submittedName>
</protein>
<name>A0A6A8G226_9EURY</name>
<keyword evidence="4" id="KW-1185">Reference proteome</keyword>
<gene>
    <name evidence="3" type="ORF">GJR99_00940</name>
</gene>
<dbReference type="PANTHER" id="PTHR34512:SF30">
    <property type="entry name" value="OUTER MEMBRANE PROTEIN ASSEMBLY FACTOR BAMB"/>
    <property type="match status" value="1"/>
</dbReference>
<dbReference type="InterPro" id="IPR002372">
    <property type="entry name" value="PQQ_rpt_dom"/>
</dbReference>
<dbReference type="Gene3D" id="2.130.10.10">
    <property type="entry name" value="YVTN repeat-like/Quinoprotein amine dehydrogenase"/>
    <property type="match status" value="1"/>
</dbReference>
<dbReference type="Proteomes" id="UP000443423">
    <property type="component" value="Unassembled WGS sequence"/>
</dbReference>
<dbReference type="PROSITE" id="PS51257">
    <property type="entry name" value="PROKAR_LIPOPROTEIN"/>
    <property type="match status" value="1"/>
</dbReference>
<accession>A0A6A8G226</accession>
<dbReference type="OrthoDB" id="8638at2157"/>
<feature type="region of interest" description="Disordered" evidence="1">
    <location>
        <begin position="19"/>
        <end position="73"/>
    </location>
</feature>
<dbReference type="InterPro" id="IPR011047">
    <property type="entry name" value="Quinoprotein_ADH-like_sf"/>
</dbReference>
<dbReference type="Gene3D" id="2.40.10.480">
    <property type="match status" value="1"/>
</dbReference>
<dbReference type="EMBL" id="WKJQ01000001">
    <property type="protein sequence ID" value="MRW95134.1"/>
    <property type="molecule type" value="Genomic_DNA"/>
</dbReference>
<dbReference type="SUPFAM" id="SSF50998">
    <property type="entry name" value="Quinoprotein alcohol dehydrogenase-like"/>
    <property type="match status" value="2"/>
</dbReference>
<organism evidence="3 4">
    <name type="scientific">Haloferax marinum</name>
    <dbReference type="NCBI Taxonomy" id="2666143"/>
    <lineage>
        <taxon>Archaea</taxon>
        <taxon>Methanobacteriati</taxon>
        <taxon>Methanobacteriota</taxon>
        <taxon>Stenosarchaea group</taxon>
        <taxon>Halobacteria</taxon>
        <taxon>Halobacteriales</taxon>
        <taxon>Haloferacaceae</taxon>
        <taxon>Haloferax</taxon>
    </lineage>
</organism>
<evidence type="ECO:0000313" key="4">
    <source>
        <dbReference type="Proteomes" id="UP000443423"/>
    </source>
</evidence>